<accession>A0ABP2QWE2</accession>
<dbReference type="RefSeq" id="WP_003087118.1">
    <property type="nucleotide sequence ID" value="NZ_AJTZ01000005.1"/>
</dbReference>
<organism evidence="2 3">
    <name type="scientific">Streptococcus ratti FA-1 = DSM 20564</name>
    <dbReference type="NCBI Taxonomy" id="699248"/>
    <lineage>
        <taxon>Bacteria</taxon>
        <taxon>Bacillati</taxon>
        <taxon>Bacillota</taxon>
        <taxon>Bacilli</taxon>
        <taxon>Lactobacillales</taxon>
        <taxon>Streptococcaceae</taxon>
        <taxon>Streptococcus</taxon>
    </lineage>
</organism>
<comment type="caution">
    <text evidence="2">The sequence shown here is derived from an EMBL/GenBank/DDBJ whole genome shotgun (WGS) entry which is preliminary data.</text>
</comment>
<dbReference type="InterPro" id="IPR025164">
    <property type="entry name" value="Toastrack_DUF4097"/>
</dbReference>
<proteinExistence type="predicted"/>
<evidence type="ECO:0000313" key="2">
    <source>
        <dbReference type="EMBL" id="EJN93316.1"/>
    </source>
</evidence>
<name>A0ABP2QWE2_STRRT</name>
<sequence>MKKSFRITLIVGLVLSILGLVLLGFGLSSDGLEKLQSYNEAAQKKEIQLDNVQVLDFDFNFKDIKIKTSADKHFKLTYCEKPKENISYRFTKGRLSLKQNRPSNIFTIEFFKLSDLSDWLHRNDSRTVTLTVPENLLLKKVAISNKVGNISIENQTISDVNLQGSTNDLFIKNSKLAKGRIANNVGNIYLNNSTLTNIEGKTNTGNIVAENLTVLGTVSLDNNVGDTEIVLSAKSLKDTVVNAKTDIGDLNISDNVLRGGISKNQLSMKANTGSIKVN</sequence>
<dbReference type="Proteomes" id="UP000007815">
    <property type="component" value="Unassembled WGS sequence"/>
</dbReference>
<evidence type="ECO:0000313" key="3">
    <source>
        <dbReference type="Proteomes" id="UP000007815"/>
    </source>
</evidence>
<keyword evidence="3" id="KW-1185">Reference proteome</keyword>
<feature type="domain" description="DUF4097" evidence="1">
    <location>
        <begin position="55"/>
        <end position="277"/>
    </location>
</feature>
<dbReference type="Pfam" id="PF13349">
    <property type="entry name" value="DUF4097"/>
    <property type="match status" value="1"/>
</dbReference>
<evidence type="ECO:0000259" key="1">
    <source>
        <dbReference type="Pfam" id="PF13349"/>
    </source>
</evidence>
<dbReference type="EMBL" id="AJTZ01000005">
    <property type="protein sequence ID" value="EJN93316.1"/>
    <property type="molecule type" value="Genomic_DNA"/>
</dbReference>
<gene>
    <name evidence="2" type="ORF">SRA_02231</name>
</gene>
<reference evidence="2 3" key="1">
    <citation type="submission" date="2009-12" db="EMBL/GenBank/DDBJ databases">
        <authorList>
            <person name="Lefebure T."/>
            <person name="Cornejo O.E."/>
            <person name="Pavinski Bitar P.D."/>
            <person name="Lang P."/>
            <person name="Stanhope M.J."/>
        </authorList>
    </citation>
    <scope>NUCLEOTIDE SEQUENCE [LARGE SCALE GENOMIC DNA]</scope>
    <source>
        <strain evidence="2 3">FA-1</strain>
    </source>
</reference>
<protein>
    <recommendedName>
        <fullName evidence="1">DUF4097 domain-containing protein</fullName>
    </recommendedName>
</protein>